<dbReference type="Pfam" id="PF00072">
    <property type="entry name" value="Response_reg"/>
    <property type="match status" value="1"/>
</dbReference>
<dbReference type="Gene3D" id="3.40.50.2300">
    <property type="match status" value="1"/>
</dbReference>
<dbReference type="SMART" id="SM00448">
    <property type="entry name" value="REC"/>
    <property type="match status" value="1"/>
</dbReference>
<evidence type="ECO:0000256" key="2">
    <source>
        <dbReference type="ARBA" id="ARBA00023015"/>
    </source>
</evidence>
<evidence type="ECO:0000256" key="1">
    <source>
        <dbReference type="ARBA" id="ARBA00018672"/>
    </source>
</evidence>
<evidence type="ECO:0000259" key="8">
    <source>
        <dbReference type="PROSITE" id="PS50110"/>
    </source>
</evidence>
<evidence type="ECO:0000259" key="7">
    <source>
        <dbReference type="PROSITE" id="PS01124"/>
    </source>
</evidence>
<feature type="modified residue" description="4-aspartylphosphate" evidence="6">
    <location>
        <position position="53"/>
    </location>
</feature>
<dbReference type="InterPro" id="IPR009057">
    <property type="entry name" value="Homeodomain-like_sf"/>
</dbReference>
<keyword evidence="10" id="KW-1185">Reference proteome</keyword>
<organism evidence="9 10">
    <name type="scientific">Blautia parvula</name>
    <dbReference type="NCBI Taxonomy" id="2877527"/>
    <lineage>
        <taxon>Bacteria</taxon>
        <taxon>Bacillati</taxon>
        <taxon>Bacillota</taxon>
        <taxon>Clostridia</taxon>
        <taxon>Lachnospirales</taxon>
        <taxon>Lachnospiraceae</taxon>
        <taxon>Blautia</taxon>
    </lineage>
</organism>
<dbReference type="PROSITE" id="PS01124">
    <property type="entry name" value="HTH_ARAC_FAMILY_2"/>
    <property type="match status" value="1"/>
</dbReference>
<keyword evidence="4" id="KW-0804">Transcription</keyword>
<keyword evidence="2" id="KW-0805">Transcription regulation</keyword>
<dbReference type="EMBL" id="BAABZQ010000001">
    <property type="protein sequence ID" value="GAA6503213.1"/>
    <property type="molecule type" value="Genomic_DNA"/>
</dbReference>
<comment type="function">
    <text evidence="5">May play the central regulatory role in sporulation. It may be an element of the effector pathway responsible for the activation of sporulation genes in response to nutritional stress. Spo0A may act in concert with spo0H (a sigma factor) to control the expression of some genes that are critical to the sporulation process.</text>
</comment>
<dbReference type="SUPFAM" id="SSF46689">
    <property type="entry name" value="Homeodomain-like"/>
    <property type="match status" value="2"/>
</dbReference>
<dbReference type="Proteomes" id="UP001600941">
    <property type="component" value="Unassembled WGS sequence"/>
</dbReference>
<dbReference type="Gene3D" id="1.10.10.60">
    <property type="entry name" value="Homeodomain-like"/>
    <property type="match status" value="2"/>
</dbReference>
<comment type="caution">
    <text evidence="9">The sequence shown here is derived from an EMBL/GenBank/DDBJ whole genome shotgun (WGS) entry which is preliminary data.</text>
</comment>
<name>A0ABQ0C340_9FIRM</name>
<evidence type="ECO:0000313" key="9">
    <source>
        <dbReference type="EMBL" id="GAA6503213.1"/>
    </source>
</evidence>
<dbReference type="PANTHER" id="PTHR43280">
    <property type="entry name" value="ARAC-FAMILY TRANSCRIPTIONAL REGULATOR"/>
    <property type="match status" value="1"/>
</dbReference>
<reference evidence="9 10" key="1">
    <citation type="submission" date="2024-04" db="EMBL/GenBank/DDBJ databases">
        <title>Defined microbial consortia suppress multidrug-resistant proinflammatory Enterobacteriaceae via ecological control.</title>
        <authorList>
            <person name="Furuichi M."/>
            <person name="Kawaguchi T."/>
            <person name="Pust M."/>
            <person name="Yasuma K."/>
            <person name="Plichta D."/>
            <person name="Hasegawa N."/>
            <person name="Ohya T."/>
            <person name="Bhattarai S."/>
            <person name="Sasajima S."/>
            <person name="Aoto Y."/>
            <person name="Tuganbaev T."/>
            <person name="Yaginuma M."/>
            <person name="Ueda M."/>
            <person name="Okahashi N."/>
            <person name="Amafuji K."/>
            <person name="Kiridooshi Y."/>
            <person name="Sugita K."/>
            <person name="Strazar M."/>
            <person name="Skelly A."/>
            <person name="Suda W."/>
            <person name="Hattori M."/>
            <person name="Nakamoto N."/>
            <person name="Caballero S."/>
            <person name="Norman J."/>
            <person name="Olle B."/>
            <person name="Tanoue T."/>
            <person name="Arita M."/>
            <person name="Bucci V."/>
            <person name="Atarashi K."/>
            <person name="Xavier R."/>
            <person name="Honda K."/>
        </authorList>
    </citation>
    <scope>NUCLEOTIDE SEQUENCE [LARGE SCALE GENOMIC DNA]</scope>
    <source>
        <strain evidence="10">k34-0107-D12</strain>
    </source>
</reference>
<sequence>MIKVVLVDNDVLDLMQLKQLLKVPLDCVVKDFIYPREALEYMEREGADILITDMKMPHMDGISLIKNAKKLLPLLHTIVISSYKDFEYVKESFKEGSLDYILKHTLSEQVLKEAFDQAVSKMEEHRLKEKDPEVLNRSRQLLKVKMIQQVILGEITPETFERQMKKYGIEIPSSLFVLMVCEIDDYQNITVSFNRADTRIFWDSVMETVEKSLEGFRNAEAIAGRDGELLLLLPMGEIRSEARMQSETEAVIERVKRMLFRMFNMNLSIGVSNPVPVRMLPLQYESCRKYLNRKFLEGKGGVYRTESTAKISTGVKMVSGSERPYRELLQKIKEGNTDREILDRLFTYYKSNYYPREMVELQMVEVLQCLWAVAGEKNLELEEDYQLPVFYDRFCRLETIEDMQQQINIFFTCFEKAKQEREEKEHTGFNRYTIACLDYIRKNYANPLSLQEVADYMGVNHTYLSKLFKEDTGENFVGYLTDYRVGKAKELIERRQYKIKDIYALVGFSSYNYFFKVFKKAVGCSPLEYENKKSIVNPKKV</sequence>
<accession>A0ABQ0C340</accession>
<evidence type="ECO:0000256" key="3">
    <source>
        <dbReference type="ARBA" id="ARBA00023125"/>
    </source>
</evidence>
<evidence type="ECO:0000256" key="4">
    <source>
        <dbReference type="ARBA" id="ARBA00023163"/>
    </source>
</evidence>
<keyword evidence="6" id="KW-0597">Phosphoprotein</keyword>
<dbReference type="Pfam" id="PF12833">
    <property type="entry name" value="HTH_18"/>
    <property type="match status" value="1"/>
</dbReference>
<dbReference type="SUPFAM" id="SSF52172">
    <property type="entry name" value="CheY-like"/>
    <property type="match status" value="1"/>
</dbReference>
<dbReference type="PROSITE" id="PS50110">
    <property type="entry name" value="RESPONSE_REGULATORY"/>
    <property type="match status" value="1"/>
</dbReference>
<protein>
    <recommendedName>
        <fullName evidence="1">Stage 0 sporulation protein A homolog</fullName>
    </recommendedName>
</protein>
<gene>
    <name evidence="9" type="ORF">K340107D12_60290</name>
</gene>
<feature type="domain" description="HTH araC/xylS-type" evidence="7">
    <location>
        <begin position="434"/>
        <end position="532"/>
    </location>
</feature>
<proteinExistence type="predicted"/>
<keyword evidence="3" id="KW-0238">DNA-binding</keyword>
<dbReference type="RefSeq" id="WP_256129820.1">
    <property type="nucleotide sequence ID" value="NZ_BAABZQ010000001.1"/>
</dbReference>
<dbReference type="InterPro" id="IPR011006">
    <property type="entry name" value="CheY-like_superfamily"/>
</dbReference>
<evidence type="ECO:0000256" key="5">
    <source>
        <dbReference type="ARBA" id="ARBA00024867"/>
    </source>
</evidence>
<evidence type="ECO:0000313" key="10">
    <source>
        <dbReference type="Proteomes" id="UP001600941"/>
    </source>
</evidence>
<dbReference type="PANTHER" id="PTHR43280:SF28">
    <property type="entry name" value="HTH-TYPE TRANSCRIPTIONAL ACTIVATOR RHAS"/>
    <property type="match status" value="1"/>
</dbReference>
<evidence type="ECO:0000256" key="6">
    <source>
        <dbReference type="PROSITE-ProRule" id="PRU00169"/>
    </source>
</evidence>
<feature type="domain" description="Response regulatory" evidence="8">
    <location>
        <begin position="3"/>
        <end position="118"/>
    </location>
</feature>
<dbReference type="InterPro" id="IPR018060">
    <property type="entry name" value="HTH_AraC"/>
</dbReference>
<dbReference type="CDD" id="cd17536">
    <property type="entry name" value="REC_YesN-like"/>
    <property type="match status" value="1"/>
</dbReference>
<dbReference type="InterPro" id="IPR001789">
    <property type="entry name" value="Sig_transdc_resp-reg_receiver"/>
</dbReference>
<dbReference type="SMART" id="SM00342">
    <property type="entry name" value="HTH_ARAC"/>
    <property type="match status" value="1"/>
</dbReference>